<dbReference type="HAMAP" id="MF_00123">
    <property type="entry name" value="Arg_tRNA_synth"/>
    <property type="match status" value="1"/>
</dbReference>
<proteinExistence type="inferred from homology"/>
<dbReference type="Gene3D" id="3.40.50.620">
    <property type="entry name" value="HUPs"/>
    <property type="match status" value="1"/>
</dbReference>
<dbReference type="SUPFAM" id="SSF55190">
    <property type="entry name" value="Arginyl-tRNA synthetase (ArgRS), N-terminal 'additional' domain"/>
    <property type="match status" value="1"/>
</dbReference>
<dbReference type="Pfam" id="PF03485">
    <property type="entry name" value="Arg_tRNA_synt_N"/>
    <property type="match status" value="1"/>
</dbReference>
<accession>A0A7S3UCF3</accession>
<dbReference type="Pfam" id="PF00750">
    <property type="entry name" value="tRNA-synt_1d"/>
    <property type="match status" value="1"/>
</dbReference>
<comment type="similarity">
    <text evidence="1 10">Belongs to the class-I aminoacyl-tRNA synthetase family.</text>
</comment>
<dbReference type="EMBL" id="HBIS01002845">
    <property type="protein sequence ID" value="CAE0608723.1"/>
    <property type="molecule type" value="Transcribed_RNA"/>
</dbReference>
<feature type="domain" description="DALR anticodon binding" evidence="11">
    <location>
        <begin position="426"/>
        <end position="542"/>
    </location>
</feature>
<dbReference type="InterPro" id="IPR001412">
    <property type="entry name" value="aa-tRNA-synth_I_CS"/>
</dbReference>
<evidence type="ECO:0000256" key="1">
    <source>
        <dbReference type="ARBA" id="ARBA00005594"/>
    </source>
</evidence>
<dbReference type="FunFam" id="3.40.50.620:FF:000096">
    <property type="entry name" value="Arginine--tRNA ligase chloroplastic/mitochondrial"/>
    <property type="match status" value="1"/>
</dbReference>
<dbReference type="CDD" id="cd00671">
    <property type="entry name" value="ArgRS_core"/>
    <property type="match status" value="1"/>
</dbReference>
<dbReference type="Gene3D" id="1.10.730.10">
    <property type="entry name" value="Isoleucyl-tRNA Synthetase, Domain 1"/>
    <property type="match status" value="1"/>
</dbReference>
<organism evidence="12">
    <name type="scientific">Picocystis salinarum</name>
    <dbReference type="NCBI Taxonomy" id="88271"/>
    <lineage>
        <taxon>Eukaryota</taxon>
        <taxon>Viridiplantae</taxon>
        <taxon>Chlorophyta</taxon>
        <taxon>Picocystophyceae</taxon>
        <taxon>Picocystales</taxon>
        <taxon>Picocystaceae</taxon>
        <taxon>Picocystis</taxon>
    </lineage>
</organism>
<keyword evidence="6 10" id="KW-0648">Protein biosynthesis</keyword>
<dbReference type="SMART" id="SM00836">
    <property type="entry name" value="DALR_1"/>
    <property type="match status" value="1"/>
</dbReference>
<dbReference type="GO" id="GO:0009791">
    <property type="term" value="P:post-embryonic development"/>
    <property type="evidence" value="ECO:0007669"/>
    <property type="project" value="UniProtKB-ARBA"/>
</dbReference>
<evidence type="ECO:0000256" key="7">
    <source>
        <dbReference type="ARBA" id="ARBA00023146"/>
    </source>
</evidence>
<evidence type="ECO:0000256" key="6">
    <source>
        <dbReference type="ARBA" id="ARBA00022917"/>
    </source>
</evidence>
<sequence>MGLFRVLKAKEGFEDVKSPRNVAEKILQAMPENDMVASTSIAGPGFINATVSDAYLAAQVAQMLRDGVKSWAPPLPGGHEKVVVDFSSPNVAKEMHVGHLRSTIIGDTLCRCLEFCNAKVLRLNHVGDWGTQFGMLIEYMNDLQSDDKTDVEESVSDLQTFYKAAKVKFDEDEEFKRRAQLAVVSLQRGDVDSKEAWRRICDVSRKEFQKIYERLGVELEERGESFYNPYLAEVVSELEERKIAEMSEGALCVFVPGVDVPLIVKKSDGGFNYASTDLAAIRHRVNEEGADWIIYVTDVGQQNHFKMVFKAAEMAGWIPPKGSKQEVRVDHVGFGLVLGEDGKRFRTRSGEVVRLVELLDEAKKRCYEQIKERRGDEFTEEEIVEASEAMGYGAIKYADLRNNRSTNYKFSFDAMLDLKGDTAVYLLYAHARIASIIRKSGKDVHSLAREGGAIHLGHETERALALHIFRFPEAVVSALEDLLPNRLCEYLYDLSTKFTDFYGNCQVIGTPEEDSRLMLCEATAEIMRACFHLLGIRPLYRI</sequence>
<dbReference type="GO" id="GO:0005737">
    <property type="term" value="C:cytoplasm"/>
    <property type="evidence" value="ECO:0007669"/>
    <property type="project" value="InterPro"/>
</dbReference>
<dbReference type="PANTHER" id="PTHR11956">
    <property type="entry name" value="ARGINYL-TRNA SYNTHETASE"/>
    <property type="match status" value="1"/>
</dbReference>
<dbReference type="InterPro" id="IPR008909">
    <property type="entry name" value="DALR_anticod-bd"/>
</dbReference>
<dbReference type="Gene3D" id="3.30.1360.70">
    <property type="entry name" value="Arginyl tRNA synthetase N-terminal domain"/>
    <property type="match status" value="1"/>
</dbReference>
<keyword evidence="4 10" id="KW-0547">Nucleotide-binding</keyword>
<dbReference type="InterPro" id="IPR001278">
    <property type="entry name" value="Arg-tRNA-ligase"/>
</dbReference>
<keyword evidence="5 10" id="KW-0067">ATP-binding</keyword>
<dbReference type="InterPro" id="IPR035684">
    <property type="entry name" value="ArgRS_core"/>
</dbReference>
<dbReference type="SUPFAM" id="SSF52374">
    <property type="entry name" value="Nucleotidylyl transferase"/>
    <property type="match status" value="1"/>
</dbReference>
<dbReference type="InterPro" id="IPR036695">
    <property type="entry name" value="Arg-tRNA-synth_N_sf"/>
</dbReference>
<evidence type="ECO:0000259" key="11">
    <source>
        <dbReference type="SMART" id="SM00836"/>
    </source>
</evidence>
<dbReference type="NCBIfam" id="TIGR00456">
    <property type="entry name" value="argS"/>
    <property type="match status" value="1"/>
</dbReference>
<dbReference type="GO" id="GO:0005524">
    <property type="term" value="F:ATP binding"/>
    <property type="evidence" value="ECO:0007669"/>
    <property type="project" value="UniProtKB-KW"/>
</dbReference>
<dbReference type="EC" id="6.1.1.19" evidence="2"/>
<dbReference type="FunFam" id="1.10.730.10:FF:000006">
    <property type="entry name" value="Arginyl-tRNA synthetase 2, mitochondrial"/>
    <property type="match status" value="1"/>
</dbReference>
<evidence type="ECO:0000256" key="9">
    <source>
        <dbReference type="ARBA" id="ARBA00049339"/>
    </source>
</evidence>
<dbReference type="InterPro" id="IPR014729">
    <property type="entry name" value="Rossmann-like_a/b/a_fold"/>
</dbReference>
<dbReference type="GO" id="GO:0048608">
    <property type="term" value="P:reproductive structure development"/>
    <property type="evidence" value="ECO:0007669"/>
    <property type="project" value="UniProtKB-ARBA"/>
</dbReference>
<evidence type="ECO:0000256" key="10">
    <source>
        <dbReference type="RuleBase" id="RU363038"/>
    </source>
</evidence>
<reference evidence="12" key="1">
    <citation type="submission" date="2021-01" db="EMBL/GenBank/DDBJ databases">
        <authorList>
            <person name="Corre E."/>
            <person name="Pelletier E."/>
            <person name="Niang G."/>
            <person name="Scheremetjew M."/>
            <person name="Finn R."/>
            <person name="Kale V."/>
            <person name="Holt S."/>
            <person name="Cochrane G."/>
            <person name="Meng A."/>
            <person name="Brown T."/>
            <person name="Cohen L."/>
        </authorList>
    </citation>
    <scope>NUCLEOTIDE SEQUENCE</scope>
    <source>
        <strain evidence="12">CCMP1897</strain>
    </source>
</reference>
<comment type="catalytic activity">
    <reaction evidence="9">
        <text>tRNA(Arg) + L-arginine + ATP = L-arginyl-tRNA(Arg) + AMP + diphosphate</text>
        <dbReference type="Rhea" id="RHEA:20301"/>
        <dbReference type="Rhea" id="RHEA-COMP:9658"/>
        <dbReference type="Rhea" id="RHEA-COMP:9673"/>
        <dbReference type="ChEBI" id="CHEBI:30616"/>
        <dbReference type="ChEBI" id="CHEBI:32682"/>
        <dbReference type="ChEBI" id="CHEBI:33019"/>
        <dbReference type="ChEBI" id="CHEBI:78442"/>
        <dbReference type="ChEBI" id="CHEBI:78513"/>
        <dbReference type="ChEBI" id="CHEBI:456215"/>
        <dbReference type="EC" id="6.1.1.19"/>
    </reaction>
</comment>
<evidence type="ECO:0000256" key="2">
    <source>
        <dbReference type="ARBA" id="ARBA00012837"/>
    </source>
</evidence>
<evidence type="ECO:0000256" key="5">
    <source>
        <dbReference type="ARBA" id="ARBA00022840"/>
    </source>
</evidence>
<evidence type="ECO:0000313" key="12">
    <source>
        <dbReference type="EMBL" id="CAE0608723.1"/>
    </source>
</evidence>
<dbReference type="InterPro" id="IPR009080">
    <property type="entry name" value="tRNAsynth_Ia_anticodon-bd"/>
</dbReference>
<evidence type="ECO:0000256" key="3">
    <source>
        <dbReference type="ARBA" id="ARBA00022598"/>
    </source>
</evidence>
<keyword evidence="3 10" id="KW-0436">Ligase</keyword>
<dbReference type="AlphaFoldDB" id="A0A7S3UCF3"/>
<dbReference type="InterPro" id="IPR005148">
    <property type="entry name" value="Arg-tRNA-synth_N"/>
</dbReference>
<dbReference type="SUPFAM" id="SSF47323">
    <property type="entry name" value="Anticodon-binding domain of a subclass of class I aminoacyl-tRNA synthetases"/>
    <property type="match status" value="1"/>
</dbReference>
<name>A0A7S3UCF3_9CHLO</name>
<dbReference type="Pfam" id="PF05746">
    <property type="entry name" value="DALR_1"/>
    <property type="match status" value="1"/>
</dbReference>
<evidence type="ECO:0000256" key="8">
    <source>
        <dbReference type="ARBA" id="ARBA00033033"/>
    </source>
</evidence>
<evidence type="ECO:0000256" key="4">
    <source>
        <dbReference type="ARBA" id="ARBA00022741"/>
    </source>
</evidence>
<dbReference type="PROSITE" id="PS00178">
    <property type="entry name" value="AA_TRNA_LIGASE_I"/>
    <property type="match status" value="1"/>
</dbReference>
<dbReference type="GO" id="GO:0006420">
    <property type="term" value="P:arginyl-tRNA aminoacylation"/>
    <property type="evidence" value="ECO:0007669"/>
    <property type="project" value="InterPro"/>
</dbReference>
<keyword evidence="7 10" id="KW-0030">Aminoacyl-tRNA synthetase</keyword>
<gene>
    <name evidence="12" type="ORF">PSAL00342_LOCUS2542</name>
</gene>
<dbReference type="PRINTS" id="PR01038">
    <property type="entry name" value="TRNASYNTHARG"/>
</dbReference>
<dbReference type="GO" id="GO:0004814">
    <property type="term" value="F:arginine-tRNA ligase activity"/>
    <property type="evidence" value="ECO:0007669"/>
    <property type="project" value="UniProtKB-EC"/>
</dbReference>
<dbReference type="PANTHER" id="PTHR11956:SF5">
    <property type="entry name" value="ARGININE--TRNA LIGASE, CYTOPLASMIC"/>
    <property type="match status" value="1"/>
</dbReference>
<protein>
    <recommendedName>
        <fullName evidence="2">arginine--tRNA ligase</fullName>
        <ecNumber evidence="2">6.1.1.19</ecNumber>
    </recommendedName>
    <alternativeName>
        <fullName evidence="8">Arginyl-tRNA synthetase</fullName>
    </alternativeName>
</protein>